<dbReference type="PANTHER" id="PTHR30097:SF4">
    <property type="entry name" value="SLR6042 PROTEIN"/>
    <property type="match status" value="1"/>
</dbReference>
<dbReference type="Proteomes" id="UP001214530">
    <property type="component" value="Chromosome"/>
</dbReference>
<gene>
    <name evidence="4" type="ORF">P0Y49_15185</name>
</gene>
<keyword evidence="2" id="KW-0472">Membrane</keyword>
<feature type="domain" description="CusB-like three alpha-helical bundle" evidence="3">
    <location>
        <begin position="135"/>
        <end position="183"/>
    </location>
</feature>
<dbReference type="PANTHER" id="PTHR30097">
    <property type="entry name" value="CATION EFFLUX SYSTEM PROTEIN CUSB"/>
    <property type="match status" value="1"/>
</dbReference>
<dbReference type="EMBL" id="CP119313">
    <property type="protein sequence ID" value="WEK18134.1"/>
    <property type="molecule type" value="Genomic_DNA"/>
</dbReference>
<dbReference type="GO" id="GO:0015679">
    <property type="term" value="P:plasma membrane copper ion transport"/>
    <property type="evidence" value="ECO:0007669"/>
    <property type="project" value="TreeGrafter"/>
</dbReference>
<evidence type="ECO:0000259" key="3">
    <source>
        <dbReference type="Pfam" id="PF25869"/>
    </source>
</evidence>
<keyword evidence="2" id="KW-1133">Transmembrane helix</keyword>
<accession>A0AAJ5W6Y5</accession>
<dbReference type="Pfam" id="PF25869">
    <property type="entry name" value="3HB_CusB"/>
    <property type="match status" value="1"/>
</dbReference>
<dbReference type="InterPro" id="IPR058791">
    <property type="entry name" value="3HB_CusB"/>
</dbReference>
<name>A0AAJ5W6Y5_9SPHI</name>
<dbReference type="AlphaFoldDB" id="A0AAJ5W6Y5"/>
<dbReference type="GO" id="GO:0060003">
    <property type="term" value="P:copper ion export"/>
    <property type="evidence" value="ECO:0007669"/>
    <property type="project" value="TreeGrafter"/>
</dbReference>
<protein>
    <submittedName>
        <fullName evidence="4">Efflux RND transporter periplasmic adaptor subunit</fullName>
    </submittedName>
</protein>
<organism evidence="4 5">
    <name type="scientific">Candidatus Pedobacter colombiensis</name>
    <dbReference type="NCBI Taxonomy" id="3121371"/>
    <lineage>
        <taxon>Bacteria</taxon>
        <taxon>Pseudomonadati</taxon>
        <taxon>Bacteroidota</taxon>
        <taxon>Sphingobacteriia</taxon>
        <taxon>Sphingobacteriales</taxon>
        <taxon>Sphingobacteriaceae</taxon>
        <taxon>Pedobacter</taxon>
    </lineage>
</organism>
<dbReference type="Gene3D" id="6.10.140.730">
    <property type="match status" value="1"/>
</dbReference>
<reference evidence="4" key="1">
    <citation type="submission" date="2023-03" db="EMBL/GenBank/DDBJ databases">
        <title>Andean soil-derived lignocellulolytic bacterial consortium as a source of novel taxa and putative plastic-active enzymes.</title>
        <authorList>
            <person name="Diaz-Garcia L."/>
            <person name="Chuvochina M."/>
            <person name="Feuerriegel G."/>
            <person name="Bunk B."/>
            <person name="Sproer C."/>
            <person name="Streit W.R."/>
            <person name="Rodriguez L.M."/>
            <person name="Overmann J."/>
            <person name="Jimenez D.J."/>
        </authorList>
    </citation>
    <scope>NUCLEOTIDE SEQUENCE</scope>
    <source>
        <strain evidence="4">MAG 3858</strain>
    </source>
</reference>
<evidence type="ECO:0000256" key="2">
    <source>
        <dbReference type="SAM" id="Phobius"/>
    </source>
</evidence>
<dbReference type="GO" id="GO:0030313">
    <property type="term" value="C:cell envelope"/>
    <property type="evidence" value="ECO:0007669"/>
    <property type="project" value="TreeGrafter"/>
</dbReference>
<sequence length="417" mass="45378">MRKNYIVKHVEGVKLRAYILTAVLMIGVLMMKACNGNKDNKHSAHEDPGAVNIDSNLSHLLKPSNEQVVSTLPVIKANYGTKIFTEEAQGIINYDTRNENSVASRVSGRIERLLIKYNYQPVKKGQLIMEVYSPDLAAAQQELLFLKRSENDPTLLDKAKQRLILLGMSVSGVNQVLKTGKVNYRIPVYSNVEGYILEKSAAATSTALPSVSASAAGGDGMGGMSVASSGSTAVSAAAAVPVNEPVMLREGQYVNAGQSLFTIYNADRLVAEFSFKPSLASQVKKGDKFVFYKTADKSTIQTAAIGMIQPVFKDGENFTIARVYLNKPNFRVGELLTARIPVLLSASWWLPESAVLSLGNKTVLFKKEGNVFVPKSVKAGSTIAGMVQIKEDISNWEVSQNAAYLVDSESFIKEQLK</sequence>
<dbReference type="InterPro" id="IPR051909">
    <property type="entry name" value="MFP_Cation_Efflux"/>
</dbReference>
<feature type="transmembrane region" description="Helical" evidence="2">
    <location>
        <begin position="12"/>
        <end position="31"/>
    </location>
</feature>
<evidence type="ECO:0000313" key="5">
    <source>
        <dbReference type="Proteomes" id="UP001214530"/>
    </source>
</evidence>
<keyword evidence="2" id="KW-0812">Transmembrane</keyword>
<proteinExistence type="predicted"/>
<evidence type="ECO:0000256" key="1">
    <source>
        <dbReference type="ARBA" id="ARBA00022448"/>
    </source>
</evidence>
<evidence type="ECO:0000313" key="4">
    <source>
        <dbReference type="EMBL" id="WEK18134.1"/>
    </source>
</evidence>
<keyword evidence="1" id="KW-0813">Transport</keyword>
<dbReference type="Gene3D" id="2.40.420.20">
    <property type="match status" value="1"/>
</dbReference>